<evidence type="ECO:0000313" key="3">
    <source>
        <dbReference type="Proteomes" id="UP000242180"/>
    </source>
</evidence>
<feature type="region of interest" description="Disordered" evidence="1">
    <location>
        <begin position="1"/>
        <end position="27"/>
    </location>
</feature>
<accession>A0A1X2H0G1</accession>
<organism evidence="2 3">
    <name type="scientific">Syncephalastrum racemosum</name>
    <name type="common">Filamentous fungus</name>
    <dbReference type="NCBI Taxonomy" id="13706"/>
    <lineage>
        <taxon>Eukaryota</taxon>
        <taxon>Fungi</taxon>
        <taxon>Fungi incertae sedis</taxon>
        <taxon>Mucoromycota</taxon>
        <taxon>Mucoromycotina</taxon>
        <taxon>Mucoromycetes</taxon>
        <taxon>Mucorales</taxon>
        <taxon>Syncephalastraceae</taxon>
        <taxon>Syncephalastrum</taxon>
    </lineage>
</organism>
<proteinExistence type="predicted"/>
<protein>
    <submittedName>
        <fullName evidence="2">Uncharacterized protein</fullName>
    </submittedName>
</protein>
<evidence type="ECO:0000313" key="2">
    <source>
        <dbReference type="EMBL" id="ORY90474.1"/>
    </source>
</evidence>
<dbReference type="EMBL" id="MCGN01000012">
    <property type="protein sequence ID" value="ORY90474.1"/>
    <property type="molecule type" value="Genomic_DNA"/>
</dbReference>
<dbReference type="Proteomes" id="UP000242180">
    <property type="component" value="Unassembled WGS sequence"/>
</dbReference>
<reference evidence="2 3" key="1">
    <citation type="submission" date="2016-07" db="EMBL/GenBank/DDBJ databases">
        <title>Pervasive Adenine N6-methylation of Active Genes in Fungi.</title>
        <authorList>
            <consortium name="DOE Joint Genome Institute"/>
            <person name="Mondo S.J."/>
            <person name="Dannebaum R.O."/>
            <person name="Kuo R.C."/>
            <person name="Labutti K."/>
            <person name="Haridas S."/>
            <person name="Kuo A."/>
            <person name="Salamov A."/>
            <person name="Ahrendt S.R."/>
            <person name="Lipzen A."/>
            <person name="Sullivan W."/>
            <person name="Andreopoulos W.B."/>
            <person name="Clum A."/>
            <person name="Lindquist E."/>
            <person name="Daum C."/>
            <person name="Ramamoorthy G.K."/>
            <person name="Gryganskyi A."/>
            <person name="Culley D."/>
            <person name="Magnuson J.K."/>
            <person name="James T.Y."/>
            <person name="O'Malley M.A."/>
            <person name="Stajich J.E."/>
            <person name="Spatafora J.W."/>
            <person name="Visel A."/>
            <person name="Grigoriev I.V."/>
        </authorList>
    </citation>
    <scope>NUCLEOTIDE SEQUENCE [LARGE SCALE GENOMIC DNA]</scope>
    <source>
        <strain evidence="2 3">NRRL 2496</strain>
    </source>
</reference>
<name>A0A1X2H0G1_SYNRA</name>
<evidence type="ECO:0000256" key="1">
    <source>
        <dbReference type="SAM" id="MobiDB-lite"/>
    </source>
</evidence>
<comment type="caution">
    <text evidence="2">The sequence shown here is derived from an EMBL/GenBank/DDBJ whole genome shotgun (WGS) entry which is preliminary data.</text>
</comment>
<dbReference type="InParanoid" id="A0A1X2H0G1"/>
<keyword evidence="3" id="KW-1185">Reference proteome</keyword>
<dbReference type="AlphaFoldDB" id="A0A1X2H0G1"/>
<sequence>MPAVYDPTDVNPLLSSRPPPPFPNPAEVKDSIPVIGQFDHISSAPRLVGRYLLLHVMREAKEEPLSPSPGGQGPPGYEVGAIAPGWAAMVELALSDI</sequence>
<gene>
    <name evidence="2" type="ORF">BCR43DRAFT_518942</name>
</gene>